<dbReference type="EMBL" id="SMAK01000003">
    <property type="protein sequence ID" value="TCT11844.1"/>
    <property type="molecule type" value="Genomic_DNA"/>
</dbReference>
<evidence type="ECO:0000256" key="4">
    <source>
        <dbReference type="ARBA" id="ARBA00070119"/>
    </source>
</evidence>
<dbReference type="RefSeq" id="WP_132805748.1">
    <property type="nucleotide sequence ID" value="NZ_SMAK01000003.1"/>
</dbReference>
<dbReference type="SUPFAM" id="SSF51430">
    <property type="entry name" value="NAD(P)-linked oxidoreductase"/>
    <property type="match status" value="1"/>
</dbReference>
<dbReference type="GO" id="GO:0016491">
    <property type="term" value="F:oxidoreductase activity"/>
    <property type="evidence" value="ECO:0007669"/>
    <property type="project" value="UniProtKB-KW"/>
</dbReference>
<dbReference type="OrthoDB" id="9803483at2"/>
<dbReference type="Proteomes" id="UP000295678">
    <property type="component" value="Unassembled WGS sequence"/>
</dbReference>
<dbReference type="InterPro" id="IPR036812">
    <property type="entry name" value="NAD(P)_OxRdtase_dom_sf"/>
</dbReference>
<evidence type="ECO:0000259" key="5">
    <source>
        <dbReference type="Pfam" id="PF00248"/>
    </source>
</evidence>
<organism evidence="6 7">
    <name type="scientific">Tepidamorphus gemmatus</name>
    <dbReference type="NCBI Taxonomy" id="747076"/>
    <lineage>
        <taxon>Bacteria</taxon>
        <taxon>Pseudomonadati</taxon>
        <taxon>Pseudomonadota</taxon>
        <taxon>Alphaproteobacteria</taxon>
        <taxon>Hyphomicrobiales</taxon>
        <taxon>Tepidamorphaceae</taxon>
        <taxon>Tepidamorphus</taxon>
    </lineage>
</organism>
<dbReference type="PANTHER" id="PTHR43364:SF4">
    <property type="entry name" value="NAD(P)-LINKED OXIDOREDUCTASE SUPERFAMILY PROTEIN"/>
    <property type="match status" value="1"/>
</dbReference>
<feature type="domain" description="NADP-dependent oxidoreductase" evidence="5">
    <location>
        <begin position="16"/>
        <end position="340"/>
    </location>
</feature>
<dbReference type="InterPro" id="IPR050523">
    <property type="entry name" value="AKR_Detox_Biosynth"/>
</dbReference>
<dbReference type="Gene3D" id="3.20.20.100">
    <property type="entry name" value="NADP-dependent oxidoreductase domain"/>
    <property type="match status" value="1"/>
</dbReference>
<dbReference type="FunFam" id="3.20.20.100:FF:000005">
    <property type="entry name" value="NADP(H)-dependent aldo-keto reductase"/>
    <property type="match status" value="1"/>
</dbReference>
<comment type="similarity">
    <text evidence="3">Belongs to the aldo/keto reductase family. Aldo/keto reductase 2 subfamily.</text>
</comment>
<reference evidence="6 7" key="1">
    <citation type="submission" date="2019-03" db="EMBL/GenBank/DDBJ databases">
        <title>Genomic Encyclopedia of Type Strains, Phase IV (KMG-IV): sequencing the most valuable type-strain genomes for metagenomic binning, comparative biology and taxonomic classification.</title>
        <authorList>
            <person name="Goeker M."/>
        </authorList>
    </citation>
    <scope>NUCLEOTIDE SEQUENCE [LARGE SCALE GENOMIC DNA]</scope>
    <source>
        <strain evidence="6 7">DSM 19345</strain>
    </source>
</reference>
<dbReference type="InterPro" id="IPR023210">
    <property type="entry name" value="NADP_OxRdtase_dom"/>
</dbReference>
<sequence length="349" mass="38384">MEYRRLGRTDLRVSALGLGTMTFGEQNTEAEGHAQMDLAVDRGINLFDTAELYPIPPKAETQGRTDRIIGSWLRSRGRRDRIVLASKVVGYSENGWFRDAGAPTRLTRAQVHEAIDKGLKRLGTDYIDLFQVHWPDRAVTGFGSVPTIYRVPEPRDEVAIEETLEALGEAVTAGKIRHVGVSNESPWGTMRYLHLSETRGLPRIQSIQNAYSLINRVLETGLAEIAMREDVGLIAYSALAQGFLTGKYLGGALPPGARKTLFNRSQRYETPGADTAIAAYVALAADLGVDPARLAIRFAVARPFVTSVLLGATSLEQLETDISAFDLSWSDEIEARIDAIHLIHQNPCP</sequence>
<dbReference type="NCBIfam" id="NF007912">
    <property type="entry name" value="PRK10625.1"/>
    <property type="match status" value="1"/>
</dbReference>
<dbReference type="Pfam" id="PF00248">
    <property type="entry name" value="Aldo_ket_red"/>
    <property type="match status" value="1"/>
</dbReference>
<dbReference type="AlphaFoldDB" id="A0A4R3MDK7"/>
<evidence type="ECO:0000313" key="6">
    <source>
        <dbReference type="EMBL" id="TCT11844.1"/>
    </source>
</evidence>
<evidence type="ECO:0000256" key="2">
    <source>
        <dbReference type="ARBA" id="ARBA00023002"/>
    </source>
</evidence>
<evidence type="ECO:0000256" key="3">
    <source>
        <dbReference type="ARBA" id="ARBA00038157"/>
    </source>
</evidence>
<name>A0A4R3MDK7_9HYPH</name>
<accession>A0A4R3MDK7</accession>
<dbReference type="PANTHER" id="PTHR43364">
    <property type="entry name" value="NADH-SPECIFIC METHYLGLYOXAL REDUCTASE-RELATED"/>
    <property type="match status" value="1"/>
</dbReference>
<comment type="caution">
    <text evidence="6">The sequence shown here is derived from an EMBL/GenBank/DDBJ whole genome shotgun (WGS) entry which is preliminary data.</text>
</comment>
<keyword evidence="7" id="KW-1185">Reference proteome</keyword>
<dbReference type="CDD" id="cd19094">
    <property type="entry name" value="AKR_Tas-like"/>
    <property type="match status" value="1"/>
</dbReference>
<gene>
    <name evidence="6" type="ORF">EDC22_103157</name>
</gene>
<keyword evidence="1" id="KW-0521">NADP</keyword>
<evidence type="ECO:0000313" key="7">
    <source>
        <dbReference type="Proteomes" id="UP000295678"/>
    </source>
</evidence>
<evidence type="ECO:0000256" key="1">
    <source>
        <dbReference type="ARBA" id="ARBA00022857"/>
    </source>
</evidence>
<proteinExistence type="inferred from homology"/>
<protein>
    <recommendedName>
        <fullName evidence="4">Protein tas</fullName>
    </recommendedName>
</protein>
<keyword evidence="2" id="KW-0560">Oxidoreductase</keyword>